<dbReference type="AlphaFoldDB" id="A0A9D9DJ32"/>
<dbReference type="Pfam" id="PF04616">
    <property type="entry name" value="Glyco_hydro_43"/>
    <property type="match status" value="1"/>
</dbReference>
<dbReference type="Gene3D" id="2.115.10.20">
    <property type="entry name" value="Glycosyl hydrolase domain, family 43"/>
    <property type="match status" value="1"/>
</dbReference>
<feature type="site" description="Important for catalytic activity, responsible for pKa modulation of the active site Glu and correct orientation of both the proton donor and substrate" evidence="5">
    <location>
        <position position="117"/>
    </location>
</feature>
<name>A0A9D9DJ32_9FIRM</name>
<reference evidence="7" key="1">
    <citation type="submission" date="2020-10" db="EMBL/GenBank/DDBJ databases">
        <authorList>
            <person name="Gilroy R."/>
        </authorList>
    </citation>
    <scope>NUCLEOTIDE SEQUENCE</scope>
    <source>
        <strain evidence="7">17113</strain>
    </source>
</reference>
<dbReference type="PANTHER" id="PTHR43301:SF3">
    <property type="entry name" value="ARABINAN ENDO-1,5-ALPHA-L-ARABINOSIDASE A-RELATED"/>
    <property type="match status" value="1"/>
</dbReference>
<dbReference type="GO" id="GO:0005975">
    <property type="term" value="P:carbohydrate metabolic process"/>
    <property type="evidence" value="ECO:0007669"/>
    <property type="project" value="InterPro"/>
</dbReference>
<accession>A0A9D9DJ32</accession>
<evidence type="ECO:0000256" key="2">
    <source>
        <dbReference type="ARBA" id="ARBA00009865"/>
    </source>
</evidence>
<dbReference type="SUPFAM" id="SSF75005">
    <property type="entry name" value="Arabinanase/levansucrase/invertase"/>
    <property type="match status" value="1"/>
</dbReference>
<evidence type="ECO:0000256" key="5">
    <source>
        <dbReference type="PIRSR" id="PIRSR606710-2"/>
    </source>
</evidence>
<dbReference type="GO" id="GO:0004553">
    <property type="term" value="F:hydrolase activity, hydrolyzing O-glycosyl compounds"/>
    <property type="evidence" value="ECO:0007669"/>
    <property type="project" value="InterPro"/>
</dbReference>
<comment type="similarity">
    <text evidence="2 6">Belongs to the glycosyl hydrolase 43 family.</text>
</comment>
<dbReference type="InterPro" id="IPR006710">
    <property type="entry name" value="Glyco_hydro_43"/>
</dbReference>
<evidence type="ECO:0000256" key="3">
    <source>
        <dbReference type="ARBA" id="ARBA00022801"/>
    </source>
</evidence>
<dbReference type="PANTHER" id="PTHR43301">
    <property type="entry name" value="ARABINAN ENDO-1,5-ALPHA-L-ARABINOSIDASE"/>
    <property type="match status" value="1"/>
</dbReference>
<organism evidence="7 8">
    <name type="scientific">Candidatus Alloenteromonas pullistercoris</name>
    <dbReference type="NCBI Taxonomy" id="2840785"/>
    <lineage>
        <taxon>Bacteria</taxon>
        <taxon>Bacillati</taxon>
        <taxon>Bacillota</taxon>
        <taxon>Bacillota incertae sedis</taxon>
        <taxon>Candidatus Alloenteromonas</taxon>
    </lineage>
</organism>
<comment type="pathway">
    <text evidence="1">Glycan metabolism; L-arabinan degradation.</text>
</comment>
<dbReference type="InterPro" id="IPR050727">
    <property type="entry name" value="GH43_arabinanases"/>
</dbReference>
<dbReference type="Proteomes" id="UP000823634">
    <property type="component" value="Unassembled WGS sequence"/>
</dbReference>
<gene>
    <name evidence="7" type="ORF">IAC61_01990</name>
</gene>
<dbReference type="EMBL" id="JADINA010000016">
    <property type="protein sequence ID" value="MBO8426074.1"/>
    <property type="molecule type" value="Genomic_DNA"/>
</dbReference>
<reference evidence="7" key="2">
    <citation type="journal article" date="2021" name="PeerJ">
        <title>Extensive microbial diversity within the chicken gut microbiome revealed by metagenomics and culture.</title>
        <authorList>
            <person name="Gilroy R."/>
            <person name="Ravi A."/>
            <person name="Getino M."/>
            <person name="Pursley I."/>
            <person name="Horton D.L."/>
            <person name="Alikhan N.F."/>
            <person name="Baker D."/>
            <person name="Gharbi K."/>
            <person name="Hall N."/>
            <person name="Watson M."/>
            <person name="Adriaenssens E.M."/>
            <person name="Foster-Nyarko E."/>
            <person name="Jarju S."/>
            <person name="Secka A."/>
            <person name="Antonio M."/>
            <person name="Oren A."/>
            <person name="Chaudhuri R.R."/>
            <person name="La Ragione R."/>
            <person name="Hildebrand F."/>
            <person name="Pallen M.J."/>
        </authorList>
    </citation>
    <scope>NUCLEOTIDE SEQUENCE</scope>
    <source>
        <strain evidence="7">17113</strain>
    </source>
</reference>
<keyword evidence="3 6" id="KW-0378">Hydrolase</keyword>
<evidence type="ECO:0000256" key="1">
    <source>
        <dbReference type="ARBA" id="ARBA00004834"/>
    </source>
</evidence>
<keyword evidence="4 6" id="KW-0326">Glycosidase</keyword>
<sequence length="278" mass="31144">MKLEHIHIRDPFVLPDGGRYYLYGTSNDNTFKAYVSFDLDEWEGPYTVFSAPKSFWGNRDFWAPEVYRLKEGRYWMVATFSNLGRERGCQGLISSSPLGPFLPYGTKLTPPEQECLDGTLVYEGGKPYLLYCHEWLQIGVGTIRSIPLSDDLSRPIGESRLLFSSDDAEWAAYPAWARGAKIKVTDGPFAFESDGVKALLWSSYDSKGVYEIGVAYASSYAFGPYRQSKSALPLYNVGHGMVFAGYDGQTFLCAHLDGGNEHPIIHRIGIVDNEVKLL</sequence>
<evidence type="ECO:0000313" key="8">
    <source>
        <dbReference type="Proteomes" id="UP000823634"/>
    </source>
</evidence>
<evidence type="ECO:0000313" key="7">
    <source>
        <dbReference type="EMBL" id="MBO8426074.1"/>
    </source>
</evidence>
<evidence type="ECO:0000256" key="6">
    <source>
        <dbReference type="RuleBase" id="RU361187"/>
    </source>
</evidence>
<evidence type="ECO:0000256" key="4">
    <source>
        <dbReference type="ARBA" id="ARBA00023295"/>
    </source>
</evidence>
<proteinExistence type="inferred from homology"/>
<dbReference type="InterPro" id="IPR023296">
    <property type="entry name" value="Glyco_hydro_beta-prop_sf"/>
</dbReference>
<protein>
    <submittedName>
        <fullName evidence="7">Family 43 glycosylhydrolase</fullName>
    </submittedName>
</protein>
<comment type="caution">
    <text evidence="7">The sequence shown here is derived from an EMBL/GenBank/DDBJ whole genome shotgun (WGS) entry which is preliminary data.</text>
</comment>